<evidence type="ECO:0000313" key="4">
    <source>
        <dbReference type="Proteomes" id="UP001597231"/>
    </source>
</evidence>
<dbReference type="PANTHER" id="PTHR35788">
    <property type="entry name" value="EXPORTED PROTEIN-RELATED"/>
    <property type="match status" value="1"/>
</dbReference>
<dbReference type="InterPro" id="IPR052913">
    <property type="entry name" value="Glycopeptide_resist_protein"/>
</dbReference>
<dbReference type="InterPro" id="IPR007391">
    <property type="entry name" value="Vancomycin_resist_VanW"/>
</dbReference>
<proteinExistence type="predicted"/>
<gene>
    <name evidence="3" type="ORF">ACFQ38_02465</name>
</gene>
<dbReference type="EMBL" id="JBHTLT010000014">
    <property type="protein sequence ID" value="MFD1203993.1"/>
    <property type="molecule type" value="Genomic_DNA"/>
</dbReference>
<evidence type="ECO:0000256" key="1">
    <source>
        <dbReference type="SAM" id="MobiDB-lite"/>
    </source>
</evidence>
<protein>
    <submittedName>
        <fullName evidence="3">VanW family protein</fullName>
    </submittedName>
</protein>
<evidence type="ECO:0000313" key="3">
    <source>
        <dbReference type="EMBL" id="MFD1203993.1"/>
    </source>
</evidence>
<sequence>MNRRTLWIGLFSILFLIMLSTAAFASDFRFGKHFSDHTFIGPFNVSGLTEAEAIAKLTDNFVEMTEKAQVALLYVDTVVHVPVELLELNVRETVKQAQSGIDNPIKADVSVNGLTTLLAQQLPIIHPSTASIEKIAAAIEKEMETGIMPVAVQVIDYLEETELPLSEIYSFNFPVDRVSQQLNNAFDRIDGLEVGPFETISMMEVLDGIELSDDEMSILSSVVYQAVLQTNFTILERHTRSSLTPFVEGGFEAAMNQSLGLDFTFENPNKTSYRFRTDKMSDSIKITINGPAFYYSYVPYISEFTSYKPRSVKQFSAFVNEGHTVVANEGREGAEFVVDRNIILNDEVVRTEHVSKDYYPPVPRIELHPLTNKTASTSLSQELQNQGEDREGANTNQNEMNGKLMENNDSSSNRNMNSPENEIIEGQAIYDKSGLPIKGK</sequence>
<dbReference type="Proteomes" id="UP001597231">
    <property type="component" value="Unassembled WGS sequence"/>
</dbReference>
<accession>A0ABW3TVW4</accession>
<dbReference type="PANTHER" id="PTHR35788:SF1">
    <property type="entry name" value="EXPORTED PROTEIN"/>
    <property type="match status" value="1"/>
</dbReference>
<feature type="chain" id="PRO_5045968676" evidence="2">
    <location>
        <begin position="26"/>
        <end position="440"/>
    </location>
</feature>
<keyword evidence="4" id="KW-1185">Reference proteome</keyword>
<feature type="region of interest" description="Disordered" evidence="1">
    <location>
        <begin position="369"/>
        <end position="440"/>
    </location>
</feature>
<reference evidence="4" key="1">
    <citation type="journal article" date="2019" name="Int. J. Syst. Evol. Microbiol.">
        <title>The Global Catalogue of Microorganisms (GCM) 10K type strain sequencing project: providing services to taxonomists for standard genome sequencing and annotation.</title>
        <authorList>
            <consortium name="The Broad Institute Genomics Platform"/>
            <consortium name="The Broad Institute Genome Sequencing Center for Infectious Disease"/>
            <person name="Wu L."/>
            <person name="Ma J."/>
        </authorList>
    </citation>
    <scope>NUCLEOTIDE SEQUENCE [LARGE SCALE GENOMIC DNA]</scope>
    <source>
        <strain evidence="4">CCUG 53915</strain>
    </source>
</reference>
<dbReference type="Pfam" id="PF04294">
    <property type="entry name" value="VanW"/>
    <property type="match status" value="1"/>
</dbReference>
<keyword evidence="2" id="KW-0732">Signal</keyword>
<feature type="signal peptide" evidence="2">
    <location>
        <begin position="1"/>
        <end position="25"/>
    </location>
</feature>
<feature type="compositionally biased region" description="Polar residues" evidence="1">
    <location>
        <begin position="371"/>
        <end position="386"/>
    </location>
</feature>
<organism evidence="3 4">
    <name type="scientific">Sporosarcina contaminans</name>
    <dbReference type="NCBI Taxonomy" id="633403"/>
    <lineage>
        <taxon>Bacteria</taxon>
        <taxon>Bacillati</taxon>
        <taxon>Bacillota</taxon>
        <taxon>Bacilli</taxon>
        <taxon>Bacillales</taxon>
        <taxon>Caryophanaceae</taxon>
        <taxon>Sporosarcina</taxon>
    </lineage>
</organism>
<comment type="caution">
    <text evidence="3">The sequence shown here is derived from an EMBL/GenBank/DDBJ whole genome shotgun (WGS) entry which is preliminary data.</text>
</comment>
<evidence type="ECO:0000256" key="2">
    <source>
        <dbReference type="SAM" id="SignalP"/>
    </source>
</evidence>
<feature type="compositionally biased region" description="Low complexity" evidence="1">
    <location>
        <begin position="407"/>
        <end position="418"/>
    </location>
</feature>
<name>A0ABW3TVW4_9BACL</name>
<dbReference type="RefSeq" id="WP_381479700.1">
    <property type="nucleotide sequence ID" value="NZ_JBHTLT010000014.1"/>
</dbReference>